<proteinExistence type="predicted"/>
<dbReference type="AlphaFoldDB" id="A0A3P1SJS8"/>
<organism evidence="1 2">
    <name type="scientific">Amphritea balenae</name>
    <dbReference type="NCBI Taxonomy" id="452629"/>
    <lineage>
        <taxon>Bacteria</taxon>
        <taxon>Pseudomonadati</taxon>
        <taxon>Pseudomonadota</taxon>
        <taxon>Gammaproteobacteria</taxon>
        <taxon>Oceanospirillales</taxon>
        <taxon>Oceanospirillaceae</taxon>
        <taxon>Amphritea</taxon>
    </lineage>
</organism>
<dbReference type="OrthoDB" id="8911262at2"/>
<reference evidence="1 2" key="1">
    <citation type="submission" date="2018-11" db="EMBL/GenBank/DDBJ databases">
        <title>The draft genome sequence of Amphritea balenae JAMM 1525T.</title>
        <authorList>
            <person name="Fang Z."/>
            <person name="Zhang Y."/>
            <person name="Han X."/>
        </authorList>
    </citation>
    <scope>NUCLEOTIDE SEQUENCE [LARGE SCALE GENOMIC DNA]</scope>
    <source>
        <strain evidence="1 2">JAMM 1525</strain>
    </source>
</reference>
<name>A0A3P1SJS8_9GAMM</name>
<dbReference type="EMBL" id="RQXV01000014">
    <property type="protein sequence ID" value="RRC97129.1"/>
    <property type="molecule type" value="Genomic_DNA"/>
</dbReference>
<dbReference type="PANTHER" id="PTHR35175:SF2">
    <property type="entry name" value="DUF1289 DOMAIN-CONTAINING PROTEIN"/>
    <property type="match status" value="1"/>
</dbReference>
<dbReference type="Proteomes" id="UP000267535">
    <property type="component" value="Unassembled WGS sequence"/>
</dbReference>
<gene>
    <name evidence="1" type="ORF">EHS89_19365</name>
</gene>
<protein>
    <submittedName>
        <fullName evidence="1">DUF1289 domain-containing protein</fullName>
    </submittedName>
</protein>
<evidence type="ECO:0000313" key="2">
    <source>
        <dbReference type="Proteomes" id="UP000267535"/>
    </source>
</evidence>
<comment type="caution">
    <text evidence="1">The sequence shown here is derived from an EMBL/GenBank/DDBJ whole genome shotgun (WGS) entry which is preliminary data.</text>
</comment>
<keyword evidence="2" id="KW-1185">Reference proteome</keyword>
<accession>A0A3P1SJS8</accession>
<dbReference type="PANTHER" id="PTHR35175">
    <property type="entry name" value="DUF1289 DOMAIN-CONTAINING PROTEIN"/>
    <property type="match status" value="1"/>
</dbReference>
<evidence type="ECO:0000313" key="1">
    <source>
        <dbReference type="EMBL" id="RRC97129.1"/>
    </source>
</evidence>
<sequence length="82" mass="9309">MTDEELIAQAEMSPCVGVCKSDENTGWCFGCGRTDAEIEQWQSYDAGTRVGLEAEMPERVKQLIERRRAERGGSARRSRRRT</sequence>
<dbReference type="InterPro" id="IPR010710">
    <property type="entry name" value="DUF1289"/>
</dbReference>
<dbReference type="Pfam" id="PF06945">
    <property type="entry name" value="DUF1289"/>
    <property type="match status" value="1"/>
</dbReference>